<dbReference type="GO" id="GO:0005886">
    <property type="term" value="C:plasma membrane"/>
    <property type="evidence" value="ECO:0007669"/>
    <property type="project" value="TreeGrafter"/>
</dbReference>
<dbReference type="PANTHER" id="PTHR23501">
    <property type="entry name" value="MAJOR FACILITATOR SUPERFAMILY"/>
    <property type="match status" value="1"/>
</dbReference>
<feature type="transmembrane region" description="Helical" evidence="6">
    <location>
        <begin position="52"/>
        <end position="71"/>
    </location>
</feature>
<evidence type="ECO:0000256" key="2">
    <source>
        <dbReference type="ARBA" id="ARBA00022692"/>
    </source>
</evidence>
<feature type="transmembrane region" description="Helical" evidence="6">
    <location>
        <begin position="400"/>
        <end position="421"/>
    </location>
</feature>
<dbReference type="InterPro" id="IPR020846">
    <property type="entry name" value="MFS_dom"/>
</dbReference>
<evidence type="ECO:0000313" key="8">
    <source>
        <dbReference type="EMBL" id="SDT92311.1"/>
    </source>
</evidence>
<feature type="transmembrane region" description="Helical" evidence="6">
    <location>
        <begin position="332"/>
        <end position="351"/>
    </location>
</feature>
<keyword evidence="3 6" id="KW-1133">Transmembrane helix</keyword>
<dbReference type="PROSITE" id="PS50850">
    <property type="entry name" value="MFS"/>
    <property type="match status" value="1"/>
</dbReference>
<protein>
    <submittedName>
        <fullName evidence="8">Major Facilitator Superfamily protein</fullName>
    </submittedName>
</protein>
<evidence type="ECO:0000256" key="6">
    <source>
        <dbReference type="SAM" id="Phobius"/>
    </source>
</evidence>
<evidence type="ECO:0000256" key="1">
    <source>
        <dbReference type="ARBA" id="ARBA00004141"/>
    </source>
</evidence>
<reference evidence="8 9" key="1">
    <citation type="submission" date="2016-10" db="EMBL/GenBank/DDBJ databases">
        <authorList>
            <person name="Varghese N."/>
            <person name="Submissions S."/>
        </authorList>
    </citation>
    <scope>NUCLEOTIDE SEQUENCE [LARGE SCALE GENOMIC DNA]</scope>
    <source>
        <strain evidence="8 9">BS2775</strain>
    </source>
</reference>
<feature type="transmembrane region" description="Helical" evidence="6">
    <location>
        <begin position="302"/>
        <end position="320"/>
    </location>
</feature>
<feature type="transmembrane region" description="Helical" evidence="6">
    <location>
        <begin position="441"/>
        <end position="461"/>
    </location>
</feature>
<dbReference type="RefSeq" id="WP_082631980.1">
    <property type="nucleotide sequence ID" value="NZ_JYLM01000002.1"/>
</dbReference>
<sequence length="509" mass="53068">MTSSTGWSALLLGKNGLRSAALAGGVALHAVNVYLVTTILPSVVADIGGLDYYAWNTTLFVVASIIGSVLSTKCLAGLGPRAAYIWAGVIFAIGCAVCSLSPNMAVMILGRTIQGLGGGLLFALPYAMIRLVFAEPLWPRAMALISGMWGAATLIGPAVGGIFAEYDAWRAAFLALIPVTALFMLLAWSLLPKKSVEAPRYVGVPMAQLVLLSGVVLAISVGSIKPDALYSVLGLAVGLLLLYFVYHVEVRATLRLLPKGAMTARNALLPLYFSMSLMVIGMTSEVFVPYFLQILHLQTPLLAGYISALMAAGWTLGALYSSGLKPDSATRAIGIAPFCIVAGLIVAFIFVPRSQPSIINVAGVCVGMLVIGLGIGLAWPHLLTRVLESVSEDEKELAGASITTVQLIATAIGAALAGMIVNLSGFTSPGGVAGASSAAAWLFGVYAALSVLIFVTVRPVIRSKTEQPRVTPSSPLAPASELRRDCAEHPGEHLPDSVSNLSEAPPAQR</sequence>
<comment type="subcellular location">
    <subcellularLocation>
        <location evidence="1">Membrane</location>
        <topology evidence="1">Multi-pass membrane protein</topology>
    </subcellularLocation>
</comment>
<dbReference type="EMBL" id="LT629782">
    <property type="protein sequence ID" value="SDT92311.1"/>
    <property type="molecule type" value="Genomic_DNA"/>
</dbReference>
<feature type="transmembrane region" description="Helical" evidence="6">
    <location>
        <begin position="83"/>
        <end position="102"/>
    </location>
</feature>
<dbReference type="OrthoDB" id="9807274at2"/>
<keyword evidence="9" id="KW-1185">Reference proteome</keyword>
<evidence type="ECO:0000256" key="4">
    <source>
        <dbReference type="ARBA" id="ARBA00023136"/>
    </source>
</evidence>
<dbReference type="InterPro" id="IPR036259">
    <property type="entry name" value="MFS_trans_sf"/>
</dbReference>
<evidence type="ECO:0000259" key="7">
    <source>
        <dbReference type="PROSITE" id="PS50850"/>
    </source>
</evidence>
<organism evidence="8 9">
    <name type="scientific">Pseudomonas orientalis</name>
    <dbReference type="NCBI Taxonomy" id="76758"/>
    <lineage>
        <taxon>Bacteria</taxon>
        <taxon>Pseudomonadati</taxon>
        <taxon>Pseudomonadota</taxon>
        <taxon>Gammaproteobacteria</taxon>
        <taxon>Pseudomonadales</taxon>
        <taxon>Pseudomonadaceae</taxon>
        <taxon>Pseudomonas</taxon>
    </lineage>
</organism>
<feature type="transmembrane region" description="Helical" evidence="6">
    <location>
        <begin position="20"/>
        <end position="40"/>
    </location>
</feature>
<feature type="region of interest" description="Disordered" evidence="5">
    <location>
        <begin position="465"/>
        <end position="509"/>
    </location>
</feature>
<keyword evidence="2 6" id="KW-0812">Transmembrane</keyword>
<dbReference type="GO" id="GO:0022857">
    <property type="term" value="F:transmembrane transporter activity"/>
    <property type="evidence" value="ECO:0007669"/>
    <property type="project" value="InterPro"/>
</dbReference>
<feature type="transmembrane region" description="Helical" evidence="6">
    <location>
        <begin position="141"/>
        <end position="163"/>
    </location>
</feature>
<keyword evidence="4 6" id="KW-0472">Membrane</keyword>
<feature type="transmembrane region" description="Helical" evidence="6">
    <location>
        <begin position="203"/>
        <end position="222"/>
    </location>
</feature>
<dbReference type="Gene3D" id="1.20.1250.20">
    <property type="entry name" value="MFS general substrate transporter like domains"/>
    <property type="match status" value="1"/>
</dbReference>
<dbReference type="AlphaFoldDB" id="A0A8B3XTX7"/>
<feature type="domain" description="Major facilitator superfamily (MFS) profile" evidence="7">
    <location>
        <begin position="18"/>
        <end position="462"/>
    </location>
</feature>
<evidence type="ECO:0000313" key="9">
    <source>
        <dbReference type="Proteomes" id="UP000183653"/>
    </source>
</evidence>
<evidence type="ECO:0000256" key="5">
    <source>
        <dbReference type="SAM" id="MobiDB-lite"/>
    </source>
</evidence>
<feature type="transmembrane region" description="Helical" evidence="6">
    <location>
        <begin position="108"/>
        <end position="129"/>
    </location>
</feature>
<dbReference type="Proteomes" id="UP000183653">
    <property type="component" value="Chromosome I"/>
</dbReference>
<accession>A0A8B3XTX7</accession>
<dbReference type="InterPro" id="IPR011701">
    <property type="entry name" value="MFS"/>
</dbReference>
<dbReference type="PANTHER" id="PTHR23501:SF154">
    <property type="entry name" value="MULTIDRUG-EFFLUX TRANSPORTER RV1634-RELATED"/>
    <property type="match status" value="1"/>
</dbReference>
<gene>
    <name evidence="8" type="ORF">SAMN04490197_0954</name>
</gene>
<proteinExistence type="predicted"/>
<evidence type="ECO:0000256" key="3">
    <source>
        <dbReference type="ARBA" id="ARBA00022989"/>
    </source>
</evidence>
<feature type="transmembrane region" description="Helical" evidence="6">
    <location>
        <begin position="228"/>
        <end position="246"/>
    </location>
</feature>
<feature type="transmembrane region" description="Helical" evidence="6">
    <location>
        <begin position="357"/>
        <end position="379"/>
    </location>
</feature>
<feature type="transmembrane region" description="Helical" evidence="6">
    <location>
        <begin position="169"/>
        <end position="191"/>
    </location>
</feature>
<dbReference type="Pfam" id="PF07690">
    <property type="entry name" value="MFS_1"/>
    <property type="match status" value="1"/>
</dbReference>
<feature type="transmembrane region" description="Helical" evidence="6">
    <location>
        <begin position="267"/>
        <end position="290"/>
    </location>
</feature>
<feature type="compositionally biased region" description="Basic and acidic residues" evidence="5">
    <location>
        <begin position="481"/>
        <end position="495"/>
    </location>
</feature>
<dbReference type="SUPFAM" id="SSF103473">
    <property type="entry name" value="MFS general substrate transporter"/>
    <property type="match status" value="1"/>
</dbReference>
<name>A0A8B3XTX7_9PSED</name>